<keyword evidence="4" id="KW-1133">Transmembrane helix</keyword>
<dbReference type="NCBIfam" id="TIGR00229">
    <property type="entry name" value="sensory_box"/>
    <property type="match status" value="1"/>
</dbReference>
<evidence type="ECO:0000256" key="1">
    <source>
        <dbReference type="ARBA" id="ARBA00001946"/>
    </source>
</evidence>
<feature type="domain" description="PAS" evidence="5">
    <location>
        <begin position="363"/>
        <end position="433"/>
    </location>
</feature>
<dbReference type="RefSeq" id="WP_119892437.1">
    <property type="nucleotide sequence ID" value="NZ_CP032419.1"/>
</dbReference>
<dbReference type="EMBL" id="CP032419">
    <property type="protein sequence ID" value="AYC31814.1"/>
    <property type="molecule type" value="Genomic_DNA"/>
</dbReference>
<keyword evidence="4" id="KW-0472">Membrane</keyword>
<dbReference type="SUPFAM" id="SSF55785">
    <property type="entry name" value="PYP-like sensor domain (PAS domain)"/>
    <property type="match status" value="1"/>
</dbReference>
<dbReference type="PANTHER" id="PTHR46663:SF4">
    <property type="entry name" value="DIGUANYLATE CYCLASE DGCT-RELATED"/>
    <property type="match status" value="1"/>
</dbReference>
<dbReference type="PROSITE" id="PS50113">
    <property type="entry name" value="PAC"/>
    <property type="match status" value="1"/>
</dbReference>
<accession>A0A385YZ50</accession>
<evidence type="ECO:0000259" key="8">
    <source>
        <dbReference type="PROSITE" id="PS50887"/>
    </source>
</evidence>
<dbReference type="SMART" id="SM00267">
    <property type="entry name" value="GGDEF"/>
    <property type="match status" value="1"/>
</dbReference>
<evidence type="ECO:0000256" key="4">
    <source>
        <dbReference type="SAM" id="Phobius"/>
    </source>
</evidence>
<comment type="subcellular location">
    <subcellularLocation>
        <location evidence="2">Cell inner membrane</location>
    </subcellularLocation>
</comment>
<feature type="domain" description="PAC" evidence="6">
    <location>
        <begin position="436"/>
        <end position="488"/>
    </location>
</feature>
<evidence type="ECO:0000256" key="3">
    <source>
        <dbReference type="ARBA" id="ARBA00022777"/>
    </source>
</evidence>
<dbReference type="Gene3D" id="6.10.340.10">
    <property type="match status" value="1"/>
</dbReference>
<feature type="domain" description="GGDEF" evidence="8">
    <location>
        <begin position="520"/>
        <end position="652"/>
    </location>
</feature>
<dbReference type="GO" id="GO:0007165">
    <property type="term" value="P:signal transduction"/>
    <property type="evidence" value="ECO:0007669"/>
    <property type="project" value="InterPro"/>
</dbReference>
<dbReference type="Gene3D" id="3.30.70.270">
    <property type="match status" value="1"/>
</dbReference>
<keyword evidence="4" id="KW-0812">Transmembrane</keyword>
<reference evidence="9" key="1">
    <citation type="submission" date="2018-09" db="EMBL/GenBank/DDBJ databases">
        <authorList>
            <person name="Parvin R."/>
            <person name="Begum J.A."/>
            <person name="Chowdhury E.H."/>
            <person name="Islam M.R."/>
            <person name="Harder T."/>
        </authorList>
    </citation>
    <scope>NUCLEOTIDE SEQUENCE</scope>
    <source>
        <strain evidence="9">K2W31S-8</strain>
    </source>
</reference>
<name>A0A385YZ50_9PSED</name>
<keyword evidence="3" id="KW-0418">Kinase</keyword>
<dbReference type="PANTHER" id="PTHR46663">
    <property type="entry name" value="DIGUANYLATE CYCLASE DGCT-RELATED"/>
    <property type="match status" value="1"/>
</dbReference>
<evidence type="ECO:0000313" key="9">
    <source>
        <dbReference type="EMBL" id="AYC31814.1"/>
    </source>
</evidence>
<dbReference type="KEGG" id="pcav:D3880_05190"/>
<dbReference type="GO" id="GO:0016301">
    <property type="term" value="F:kinase activity"/>
    <property type="evidence" value="ECO:0007669"/>
    <property type="project" value="UniProtKB-KW"/>
</dbReference>
<dbReference type="SMART" id="SM00091">
    <property type="entry name" value="PAS"/>
    <property type="match status" value="1"/>
</dbReference>
<dbReference type="InterPro" id="IPR052163">
    <property type="entry name" value="DGC-Regulatory_Protein"/>
</dbReference>
<evidence type="ECO:0000259" key="5">
    <source>
        <dbReference type="PROSITE" id="PS50112"/>
    </source>
</evidence>
<dbReference type="PROSITE" id="PS50885">
    <property type="entry name" value="HAMP"/>
    <property type="match status" value="1"/>
</dbReference>
<dbReference type="GO" id="GO:0005886">
    <property type="term" value="C:plasma membrane"/>
    <property type="evidence" value="ECO:0007669"/>
    <property type="project" value="UniProtKB-SubCell"/>
</dbReference>
<dbReference type="NCBIfam" id="TIGR00254">
    <property type="entry name" value="GGDEF"/>
    <property type="match status" value="1"/>
</dbReference>
<dbReference type="FunFam" id="3.30.70.270:FF:000001">
    <property type="entry name" value="Diguanylate cyclase domain protein"/>
    <property type="match status" value="1"/>
</dbReference>
<dbReference type="InterPro" id="IPR003660">
    <property type="entry name" value="HAMP_dom"/>
</dbReference>
<sequence>MTLRTRLLWLFIPLVLLTLLIVNSLSQHLLLSRFDSQDGQLLVNEAKSLSINIDNTVRRNLDLLRSYAWWDDSYEFAQGLSREKFARRNLDPDSLINLGFDFMVYADNQGRVFGEQWVPPDLPELPALGTQHPPSLESLRQAILERSRQLGLLDKHASVEQTSAQILLIQGIPLILVSSPISNNQGSAAPIGNVLAGLFLDAQRLAELQTQMGGTLQLLPPAPHPGEHWQAPLRDRSAFLQLIQISPRRLLGPQQQRIELQFHNLRGEPELRMQISQPRTLYQQGRQAIHFFLLLAVTAALVALLLIYLGLERWVLSRVQRLHAEIARIGGAASLPRLSDHGDDELGQLSGELNRMLERLEQSEARDRAILDTIHDGYFELDEHGRIIRINRAVQALLGYPDEQLLGHSFRDILSAAEVERAQTHLLKALSEQGATIFAAPLKRQDGSLGYFETSFAFVRDSQGRFAGYRGILRDISDQVAYQNQLLDMAYRDPLTGLGNRKAFDEQLKAALDAAQRTHNPLALLFIDLDRFKEVNDRYGHDAGDALLIAIGARLRQTLRQPDRFFRVGGDEFIMLLPATSRAAASKLAERLLGALATPIELSGVQIDFVTLSIGIALYPEHADSPEALTKAADSAMYQAKQQRNRACVYQP</sequence>
<dbReference type="PROSITE" id="PS50112">
    <property type="entry name" value="PAS"/>
    <property type="match status" value="1"/>
</dbReference>
<dbReference type="CDD" id="cd01949">
    <property type="entry name" value="GGDEF"/>
    <property type="match status" value="1"/>
</dbReference>
<comment type="cofactor">
    <cofactor evidence="1">
        <name>Mg(2+)</name>
        <dbReference type="ChEBI" id="CHEBI:18420"/>
    </cofactor>
</comment>
<dbReference type="Proteomes" id="UP000265560">
    <property type="component" value="Chromosome"/>
</dbReference>
<keyword evidence="3" id="KW-0808">Transferase</keyword>
<organism evidence="9 10">
    <name type="scientific">Pseudomonas cavernae</name>
    <dbReference type="NCBI Taxonomy" id="2320867"/>
    <lineage>
        <taxon>Bacteria</taxon>
        <taxon>Pseudomonadati</taxon>
        <taxon>Pseudomonadota</taxon>
        <taxon>Gammaproteobacteria</taxon>
        <taxon>Pseudomonadales</taxon>
        <taxon>Pseudomonadaceae</taxon>
        <taxon>Pseudomonas</taxon>
    </lineage>
</organism>
<dbReference type="InterPro" id="IPR013656">
    <property type="entry name" value="PAS_4"/>
</dbReference>
<dbReference type="Pfam" id="PF08448">
    <property type="entry name" value="PAS_4"/>
    <property type="match status" value="1"/>
</dbReference>
<dbReference type="SMART" id="SM00304">
    <property type="entry name" value="HAMP"/>
    <property type="match status" value="1"/>
</dbReference>
<proteinExistence type="predicted"/>
<dbReference type="Pfam" id="PF05228">
    <property type="entry name" value="CHASE4"/>
    <property type="match status" value="1"/>
</dbReference>
<dbReference type="InterPro" id="IPR000160">
    <property type="entry name" value="GGDEF_dom"/>
</dbReference>
<keyword evidence="10" id="KW-1185">Reference proteome</keyword>
<dbReference type="PROSITE" id="PS50887">
    <property type="entry name" value="GGDEF"/>
    <property type="match status" value="1"/>
</dbReference>
<evidence type="ECO:0000259" key="6">
    <source>
        <dbReference type="PROSITE" id="PS50113"/>
    </source>
</evidence>
<evidence type="ECO:0000256" key="2">
    <source>
        <dbReference type="ARBA" id="ARBA00004533"/>
    </source>
</evidence>
<dbReference type="InterPro" id="IPR007892">
    <property type="entry name" value="CHASE4"/>
</dbReference>
<gene>
    <name evidence="9" type="ORF">D3880_05190</name>
</gene>
<protein>
    <submittedName>
        <fullName evidence="9">Diguanylate cyclase</fullName>
    </submittedName>
</protein>
<dbReference type="InterPro" id="IPR035965">
    <property type="entry name" value="PAS-like_dom_sf"/>
</dbReference>
<dbReference type="OrthoDB" id="9799509at2"/>
<dbReference type="CDD" id="cd00130">
    <property type="entry name" value="PAS"/>
    <property type="match status" value="1"/>
</dbReference>
<feature type="domain" description="HAMP" evidence="7">
    <location>
        <begin position="313"/>
        <end position="365"/>
    </location>
</feature>
<evidence type="ECO:0000313" key="10">
    <source>
        <dbReference type="Proteomes" id="UP000265560"/>
    </source>
</evidence>
<dbReference type="InterPro" id="IPR029787">
    <property type="entry name" value="Nucleotide_cyclase"/>
</dbReference>
<evidence type="ECO:0000259" key="7">
    <source>
        <dbReference type="PROSITE" id="PS50885"/>
    </source>
</evidence>
<dbReference type="InterPro" id="IPR043128">
    <property type="entry name" value="Rev_trsase/Diguanyl_cyclase"/>
</dbReference>
<dbReference type="InterPro" id="IPR000014">
    <property type="entry name" value="PAS"/>
</dbReference>
<dbReference type="InterPro" id="IPR000700">
    <property type="entry name" value="PAS-assoc_C"/>
</dbReference>
<dbReference type="AlphaFoldDB" id="A0A385YZ50"/>
<dbReference type="Pfam" id="PF00672">
    <property type="entry name" value="HAMP"/>
    <property type="match status" value="1"/>
</dbReference>
<dbReference type="Pfam" id="PF00990">
    <property type="entry name" value="GGDEF"/>
    <property type="match status" value="1"/>
</dbReference>
<dbReference type="SUPFAM" id="SSF55073">
    <property type="entry name" value="Nucleotide cyclase"/>
    <property type="match status" value="1"/>
</dbReference>
<dbReference type="Gene3D" id="3.30.450.20">
    <property type="entry name" value="PAS domain"/>
    <property type="match status" value="1"/>
</dbReference>
<feature type="transmembrane region" description="Helical" evidence="4">
    <location>
        <begin position="288"/>
        <end position="311"/>
    </location>
</feature>